<dbReference type="EMBL" id="LR798220">
    <property type="protein sequence ID" value="CAB5194895.1"/>
    <property type="molecule type" value="Genomic_DNA"/>
</dbReference>
<evidence type="ECO:0000313" key="1">
    <source>
        <dbReference type="EMBL" id="CAB5194895.1"/>
    </source>
</evidence>
<dbReference type="GO" id="GO:0003677">
    <property type="term" value="F:DNA binding"/>
    <property type="evidence" value="ECO:0007669"/>
    <property type="project" value="InterPro"/>
</dbReference>
<dbReference type="Gene3D" id="1.10.260.40">
    <property type="entry name" value="lambda repressor-like DNA-binding domains"/>
    <property type="match status" value="1"/>
</dbReference>
<protein>
    <submittedName>
        <fullName evidence="1">Uncharacterized protein</fullName>
    </submittedName>
</protein>
<dbReference type="InterPro" id="IPR010982">
    <property type="entry name" value="Lambda_DNA-bd_dom_sf"/>
</dbReference>
<proteinExistence type="predicted"/>
<gene>
    <name evidence="1" type="ORF">UFOVP168_34</name>
</gene>
<organism evidence="1">
    <name type="scientific">uncultured Caudovirales phage</name>
    <dbReference type="NCBI Taxonomy" id="2100421"/>
    <lineage>
        <taxon>Viruses</taxon>
        <taxon>Duplodnaviria</taxon>
        <taxon>Heunggongvirae</taxon>
        <taxon>Uroviricota</taxon>
        <taxon>Caudoviricetes</taxon>
        <taxon>Peduoviridae</taxon>
        <taxon>Maltschvirus</taxon>
        <taxon>Maltschvirus maltsch</taxon>
    </lineage>
</organism>
<name>A0A6J7WFN6_9CAUD</name>
<reference evidence="1" key="1">
    <citation type="submission" date="2020-05" db="EMBL/GenBank/DDBJ databases">
        <authorList>
            <person name="Chiriac C."/>
            <person name="Salcher M."/>
            <person name="Ghai R."/>
            <person name="Kavagutti S V."/>
        </authorList>
    </citation>
    <scope>NUCLEOTIDE SEQUENCE</scope>
</reference>
<sequence>MSSTKAPPASTVVTQLGGVRATARIVGCTPGAVSRWMMPKEKRGTEGRIPQKHWPLLLRHARAKRIKLTLKDLAGL</sequence>
<accession>A0A6J7WFN6</accession>